<name>A0A388KKC2_CHABU</name>
<dbReference type="EMBL" id="BFEA01000131">
    <property type="protein sequence ID" value="GBG70476.1"/>
    <property type="molecule type" value="Genomic_DNA"/>
</dbReference>
<dbReference type="AlphaFoldDB" id="A0A388KKC2"/>
<dbReference type="Proteomes" id="UP000265515">
    <property type="component" value="Unassembled WGS sequence"/>
</dbReference>
<evidence type="ECO:0000256" key="4">
    <source>
        <dbReference type="ARBA" id="ARBA00023002"/>
    </source>
</evidence>
<evidence type="ECO:0000256" key="2">
    <source>
        <dbReference type="ARBA" id="ARBA00009928"/>
    </source>
</evidence>
<dbReference type="PROSITE" id="PS00497">
    <property type="entry name" value="TYROSINASE_1"/>
    <property type="match status" value="1"/>
</dbReference>
<evidence type="ECO:0000313" key="10">
    <source>
        <dbReference type="Proteomes" id="UP000265515"/>
    </source>
</evidence>
<dbReference type="OMA" id="ERMAHTT"/>
<dbReference type="PANTHER" id="PTHR11474">
    <property type="entry name" value="TYROSINASE FAMILY MEMBER"/>
    <property type="match status" value="1"/>
</dbReference>
<keyword evidence="10" id="KW-1185">Reference proteome</keyword>
<feature type="compositionally biased region" description="Basic and acidic residues" evidence="6">
    <location>
        <begin position="14"/>
        <end position="24"/>
    </location>
</feature>
<evidence type="ECO:0000256" key="1">
    <source>
        <dbReference type="ARBA" id="ARBA00001973"/>
    </source>
</evidence>
<protein>
    <recommendedName>
        <fullName evidence="7 8">Tyrosinase copper-binding domain-containing protein</fullName>
    </recommendedName>
</protein>
<dbReference type="SUPFAM" id="SSF48056">
    <property type="entry name" value="Di-copper centre-containing domain"/>
    <property type="match status" value="1"/>
</dbReference>
<dbReference type="InterPro" id="IPR002227">
    <property type="entry name" value="Tyrosinase_Cu-bd"/>
</dbReference>
<dbReference type="Pfam" id="PF00264">
    <property type="entry name" value="Tyrosinase"/>
    <property type="match status" value="2"/>
</dbReference>
<gene>
    <name evidence="9" type="ORF">CBR_g6605</name>
</gene>
<dbReference type="InterPro" id="IPR022739">
    <property type="entry name" value="Polyphenol_oxidase_cen"/>
</dbReference>
<feature type="region of interest" description="Disordered" evidence="6">
    <location>
        <begin position="11"/>
        <end position="39"/>
    </location>
</feature>
<keyword evidence="4" id="KW-0560">Oxidoreductase</keyword>
<sequence length="572" mass="64076">MVIDSGAKGCGRLTRSDRDERANREAGTGRQEGGGRGRRKVFLPEGFSVICPPVPASQRKSASSSVTELAMPTAMAVFLTCFSCLLWLASAAPIGPPDLYRCKPRSPCCLPSPTSPPTPFSRNTSTPVRTRRALQNVLQDTTYLTALRTAYDRLRELSRSSPDDPRGFFQQSNLHCAFCLTSDLSYGNEFNMHGNWYFLPWHRMLLYYHERILGWAAGVPDLALPFWNWDNEAGRGFPAPYDDSGSSLHAEARRAAPERQREIERSVTREMMRTDVVLTDHWHPAMGNEREGGTLETGGHNWIHLAVGRESDRREMGDLQYAANDPIFYTHHANVDRLWEVWLGRDLRPGRGDRRNPSSADFLDSRFTFFDENAMAKVIAVSDVLQLTNLRYSYERVSHDWIQPEDRTPAPQWAPLMGGSGEAPLQQSVKFRAVAHGTGNPNLVIADIKSPYPKSAPASVQSAGVVPMLRFFNIRHHLDKTLELHIFVNEPKANADTPRSGNPKYVQGHAFLPEGTLHKFCLSVSIGPALERLNLTLISNFTVQVVRGMEFEVLPGRLSIEFIDYIISPSGM</sequence>
<dbReference type="PRINTS" id="PR00092">
    <property type="entry name" value="TYROSINASE"/>
</dbReference>
<dbReference type="STRING" id="69332.A0A388KKC2"/>
<evidence type="ECO:0000259" key="8">
    <source>
        <dbReference type="PROSITE" id="PS00498"/>
    </source>
</evidence>
<dbReference type="InterPro" id="IPR008922">
    <property type="entry name" value="Di-copper_centre_dom_sf"/>
</dbReference>
<dbReference type="Gramene" id="GBG70476">
    <property type="protein sequence ID" value="GBG70476"/>
    <property type="gene ID" value="CBR_g6605"/>
</dbReference>
<reference evidence="9 10" key="1">
    <citation type="journal article" date="2018" name="Cell">
        <title>The Chara Genome: Secondary Complexity and Implications for Plant Terrestrialization.</title>
        <authorList>
            <person name="Nishiyama T."/>
            <person name="Sakayama H."/>
            <person name="Vries J.D."/>
            <person name="Buschmann H."/>
            <person name="Saint-Marcoux D."/>
            <person name="Ullrich K.K."/>
            <person name="Haas F.B."/>
            <person name="Vanderstraeten L."/>
            <person name="Becker D."/>
            <person name="Lang D."/>
            <person name="Vosolsobe S."/>
            <person name="Rombauts S."/>
            <person name="Wilhelmsson P.K.I."/>
            <person name="Janitza P."/>
            <person name="Kern R."/>
            <person name="Heyl A."/>
            <person name="Rumpler F."/>
            <person name="Villalobos L.I.A.C."/>
            <person name="Clay J.M."/>
            <person name="Skokan R."/>
            <person name="Toyoda A."/>
            <person name="Suzuki Y."/>
            <person name="Kagoshima H."/>
            <person name="Schijlen E."/>
            <person name="Tajeshwar N."/>
            <person name="Catarino B."/>
            <person name="Hetherington A.J."/>
            <person name="Saltykova A."/>
            <person name="Bonnot C."/>
            <person name="Breuninger H."/>
            <person name="Symeonidi A."/>
            <person name="Radhakrishnan G.V."/>
            <person name="Van Nieuwerburgh F."/>
            <person name="Deforce D."/>
            <person name="Chang C."/>
            <person name="Karol K.G."/>
            <person name="Hedrich R."/>
            <person name="Ulvskov P."/>
            <person name="Glockner G."/>
            <person name="Delwiche C.F."/>
            <person name="Petrasek J."/>
            <person name="Van de Peer Y."/>
            <person name="Friml J."/>
            <person name="Beilby M."/>
            <person name="Dolan L."/>
            <person name="Kohara Y."/>
            <person name="Sugano S."/>
            <person name="Fujiyama A."/>
            <person name="Delaux P.-M."/>
            <person name="Quint M."/>
            <person name="TheiBen G."/>
            <person name="Hagemann M."/>
            <person name="Harholt J."/>
            <person name="Dunand C."/>
            <person name="Zachgo S."/>
            <person name="Langdale J."/>
            <person name="Maumus F."/>
            <person name="Straeten D.V.D."/>
            <person name="Gould S.B."/>
            <person name="Rensing S.A."/>
        </authorList>
    </citation>
    <scope>NUCLEOTIDE SEQUENCE [LARGE SCALE GENOMIC DNA]</scope>
    <source>
        <strain evidence="9 10">S276</strain>
    </source>
</reference>
<comment type="cofactor">
    <cofactor evidence="1">
        <name>Cu(2+)</name>
        <dbReference type="ChEBI" id="CHEBI:29036"/>
    </cofactor>
</comment>
<dbReference type="PROSITE" id="PS00498">
    <property type="entry name" value="TYROSINASE_2"/>
    <property type="match status" value="1"/>
</dbReference>
<evidence type="ECO:0000259" key="7">
    <source>
        <dbReference type="PROSITE" id="PS00497"/>
    </source>
</evidence>
<feature type="domain" description="Tyrosinase copper-binding" evidence="7">
    <location>
        <begin position="193"/>
        <end position="210"/>
    </location>
</feature>
<keyword evidence="3" id="KW-0479">Metal-binding</keyword>
<dbReference type="PANTHER" id="PTHR11474:SF76">
    <property type="entry name" value="SHKT DOMAIN-CONTAINING PROTEIN"/>
    <property type="match status" value="1"/>
</dbReference>
<comment type="similarity">
    <text evidence="2">Belongs to the tyrosinase family.</text>
</comment>
<dbReference type="GO" id="GO:0046872">
    <property type="term" value="F:metal ion binding"/>
    <property type="evidence" value="ECO:0007669"/>
    <property type="project" value="UniProtKB-KW"/>
</dbReference>
<comment type="caution">
    <text evidence="9">The sequence shown here is derived from an EMBL/GenBank/DDBJ whole genome shotgun (WGS) entry which is preliminary data.</text>
</comment>
<accession>A0A388KKC2</accession>
<evidence type="ECO:0000313" key="9">
    <source>
        <dbReference type="EMBL" id="GBG70476.1"/>
    </source>
</evidence>
<feature type="domain" description="Tyrosinase copper-binding" evidence="8">
    <location>
        <begin position="325"/>
        <end position="336"/>
    </location>
</feature>
<dbReference type="InterPro" id="IPR050316">
    <property type="entry name" value="Tyrosinase/Hemocyanin"/>
</dbReference>
<evidence type="ECO:0000256" key="6">
    <source>
        <dbReference type="SAM" id="MobiDB-lite"/>
    </source>
</evidence>
<organism evidence="9 10">
    <name type="scientific">Chara braunii</name>
    <name type="common">Braun's stonewort</name>
    <dbReference type="NCBI Taxonomy" id="69332"/>
    <lineage>
        <taxon>Eukaryota</taxon>
        <taxon>Viridiplantae</taxon>
        <taxon>Streptophyta</taxon>
        <taxon>Charophyceae</taxon>
        <taxon>Charales</taxon>
        <taxon>Characeae</taxon>
        <taxon>Chara</taxon>
    </lineage>
</organism>
<evidence type="ECO:0000256" key="5">
    <source>
        <dbReference type="ARBA" id="ARBA00023008"/>
    </source>
</evidence>
<dbReference type="Pfam" id="PF12142">
    <property type="entry name" value="PPO1_DWL"/>
    <property type="match status" value="1"/>
</dbReference>
<proteinExistence type="inferred from homology"/>
<dbReference type="OrthoDB" id="6132182at2759"/>
<dbReference type="GO" id="GO:0004097">
    <property type="term" value="F:catechol oxidase activity"/>
    <property type="evidence" value="ECO:0007669"/>
    <property type="project" value="InterPro"/>
</dbReference>
<evidence type="ECO:0000256" key="3">
    <source>
        <dbReference type="ARBA" id="ARBA00022723"/>
    </source>
</evidence>
<dbReference type="Gene3D" id="1.10.1280.10">
    <property type="entry name" value="Di-copper center containing domain from catechol oxidase"/>
    <property type="match status" value="1"/>
</dbReference>
<keyword evidence="5" id="KW-0186">Copper</keyword>